<dbReference type="Proteomes" id="UP000266841">
    <property type="component" value="Unassembled WGS sequence"/>
</dbReference>
<feature type="compositionally biased region" description="Basic and acidic residues" evidence="1">
    <location>
        <begin position="61"/>
        <end position="71"/>
    </location>
</feature>
<name>K0S691_THAOC</name>
<feature type="compositionally biased region" description="Basic and acidic residues" evidence="1">
    <location>
        <begin position="36"/>
        <end position="46"/>
    </location>
</feature>
<evidence type="ECO:0000313" key="3">
    <source>
        <dbReference type="Proteomes" id="UP000266841"/>
    </source>
</evidence>
<comment type="caution">
    <text evidence="2">The sequence shown here is derived from an EMBL/GenBank/DDBJ whole genome shotgun (WGS) entry which is preliminary data.</text>
</comment>
<dbReference type="EMBL" id="AGNL01019763">
    <property type="protein sequence ID" value="EJK61603.1"/>
    <property type="molecule type" value="Genomic_DNA"/>
</dbReference>
<proteinExistence type="predicted"/>
<evidence type="ECO:0000256" key="1">
    <source>
        <dbReference type="SAM" id="MobiDB-lite"/>
    </source>
</evidence>
<organism evidence="2 3">
    <name type="scientific">Thalassiosira oceanica</name>
    <name type="common">Marine diatom</name>
    <dbReference type="NCBI Taxonomy" id="159749"/>
    <lineage>
        <taxon>Eukaryota</taxon>
        <taxon>Sar</taxon>
        <taxon>Stramenopiles</taxon>
        <taxon>Ochrophyta</taxon>
        <taxon>Bacillariophyta</taxon>
        <taxon>Coscinodiscophyceae</taxon>
        <taxon>Thalassiosirophycidae</taxon>
        <taxon>Thalassiosirales</taxon>
        <taxon>Thalassiosiraceae</taxon>
        <taxon>Thalassiosira</taxon>
    </lineage>
</organism>
<accession>K0S691</accession>
<feature type="non-terminal residue" evidence="2">
    <location>
        <position position="86"/>
    </location>
</feature>
<sequence>MPAAETNRIKALAGLLGAPDDDDDSLFGLDCGSHSSRSDHSDDRGGVRCGPPGAMTGGEEVPPRRAQDERQAGGGGGGQGARRTSP</sequence>
<evidence type="ECO:0000313" key="2">
    <source>
        <dbReference type="EMBL" id="EJK61603.1"/>
    </source>
</evidence>
<dbReference type="AlphaFoldDB" id="K0S691"/>
<reference evidence="2 3" key="1">
    <citation type="journal article" date="2012" name="Genome Biol.">
        <title>Genome and low-iron response of an oceanic diatom adapted to chronic iron limitation.</title>
        <authorList>
            <person name="Lommer M."/>
            <person name="Specht M."/>
            <person name="Roy A.S."/>
            <person name="Kraemer L."/>
            <person name="Andreson R."/>
            <person name="Gutowska M.A."/>
            <person name="Wolf J."/>
            <person name="Bergner S.V."/>
            <person name="Schilhabel M.B."/>
            <person name="Klostermeier U.C."/>
            <person name="Beiko R.G."/>
            <person name="Rosenstiel P."/>
            <person name="Hippler M."/>
            <person name="Laroche J."/>
        </authorList>
    </citation>
    <scope>NUCLEOTIDE SEQUENCE [LARGE SCALE GENOMIC DNA]</scope>
    <source>
        <strain evidence="2 3">CCMP1005</strain>
    </source>
</reference>
<feature type="compositionally biased region" description="Low complexity" evidence="1">
    <location>
        <begin position="26"/>
        <end position="35"/>
    </location>
</feature>
<keyword evidence="3" id="KW-1185">Reference proteome</keyword>
<protein>
    <submittedName>
        <fullName evidence="2">Uncharacterized protein</fullName>
    </submittedName>
</protein>
<gene>
    <name evidence="2" type="ORF">THAOC_17882</name>
</gene>
<feature type="region of interest" description="Disordered" evidence="1">
    <location>
        <begin position="16"/>
        <end position="86"/>
    </location>
</feature>